<dbReference type="EC" id="6.1.1.6" evidence="10"/>
<dbReference type="Gene3D" id="3.40.50.620">
    <property type="entry name" value="HUPs"/>
    <property type="match status" value="2"/>
</dbReference>
<accession>A0A1N5SG82</accession>
<organism evidence="12 13">
    <name type="scientific">Cuniculiplasma divulgatum</name>
    <dbReference type="NCBI Taxonomy" id="1673428"/>
    <lineage>
        <taxon>Archaea</taxon>
        <taxon>Methanobacteriati</taxon>
        <taxon>Thermoplasmatota</taxon>
        <taxon>Thermoplasmata</taxon>
        <taxon>Thermoplasmatales</taxon>
        <taxon>Cuniculiplasmataceae</taxon>
        <taxon>Cuniculiplasma</taxon>
    </lineage>
</organism>
<evidence type="ECO:0000256" key="6">
    <source>
        <dbReference type="ARBA" id="ARBA00022840"/>
    </source>
</evidence>
<dbReference type="PROSITE" id="PS00178">
    <property type="entry name" value="AA_TRNA_LIGASE_I"/>
    <property type="match status" value="1"/>
</dbReference>
<dbReference type="NCBIfam" id="TIGR00467">
    <property type="entry name" value="lysS_arch"/>
    <property type="match status" value="1"/>
</dbReference>
<dbReference type="InterPro" id="IPR002904">
    <property type="entry name" value="Lys-tRNA-ligase"/>
</dbReference>
<feature type="short sequence motif" description="'KMSKS' region" evidence="10">
    <location>
        <begin position="267"/>
        <end position="271"/>
    </location>
</feature>
<dbReference type="Gene3D" id="1.10.10.350">
    <property type="match status" value="1"/>
</dbReference>
<dbReference type="InterPro" id="IPR014729">
    <property type="entry name" value="Rossmann-like_a/b/a_fold"/>
</dbReference>
<dbReference type="RefSeq" id="WP_021789310.1">
    <property type="nucleotide sequence ID" value="NZ_LT671858.1"/>
</dbReference>
<protein>
    <recommendedName>
        <fullName evidence="10">Lysine--tRNA ligase</fullName>
        <ecNumber evidence="10">6.1.1.6</ecNumber>
    </recommendedName>
    <alternativeName>
        <fullName evidence="10">Lysyl-tRNA synthetase</fullName>
        <shortName evidence="10">LysRS</shortName>
    </alternativeName>
</protein>
<dbReference type="SUPFAM" id="SSF52374">
    <property type="entry name" value="Nucleotidylyl transferase"/>
    <property type="match status" value="1"/>
</dbReference>
<dbReference type="GO" id="GO:0005737">
    <property type="term" value="C:cytoplasm"/>
    <property type="evidence" value="ECO:0007669"/>
    <property type="project" value="UniProtKB-SubCell"/>
</dbReference>
<evidence type="ECO:0000256" key="3">
    <source>
        <dbReference type="ARBA" id="ARBA00022490"/>
    </source>
</evidence>
<keyword evidence="8 10" id="KW-0030">Aminoacyl-tRNA synthetase</keyword>
<feature type="domain" description="Aminoacyl-tRNA synthetase class I anticodon-binding" evidence="11">
    <location>
        <begin position="385"/>
        <end position="496"/>
    </location>
</feature>
<dbReference type="GO" id="GO:0006430">
    <property type="term" value="P:lysyl-tRNA aminoacylation"/>
    <property type="evidence" value="ECO:0007669"/>
    <property type="project" value="UniProtKB-UniRule"/>
</dbReference>
<evidence type="ECO:0000256" key="2">
    <source>
        <dbReference type="ARBA" id="ARBA00005594"/>
    </source>
</evidence>
<keyword evidence="5 10" id="KW-0547">Nucleotide-binding</keyword>
<dbReference type="Pfam" id="PF01921">
    <property type="entry name" value="tRNA-synt_1f"/>
    <property type="match status" value="1"/>
</dbReference>
<evidence type="ECO:0000256" key="5">
    <source>
        <dbReference type="ARBA" id="ARBA00022741"/>
    </source>
</evidence>
<evidence type="ECO:0000259" key="11">
    <source>
        <dbReference type="Pfam" id="PF19269"/>
    </source>
</evidence>
<comment type="similarity">
    <text evidence="2 10">Belongs to the class-I aminoacyl-tRNA synthetase family.</text>
</comment>
<dbReference type="InterPro" id="IPR045462">
    <property type="entry name" value="aa-tRNA-synth_I_cd-bd"/>
</dbReference>
<evidence type="ECO:0000313" key="13">
    <source>
        <dbReference type="Proteomes" id="UP000195607"/>
    </source>
</evidence>
<dbReference type="GO" id="GO:0005524">
    <property type="term" value="F:ATP binding"/>
    <property type="evidence" value="ECO:0007669"/>
    <property type="project" value="UniProtKB-UniRule"/>
</dbReference>
<sequence>MYWGQSLIHELKGKQKVSTGISPSGPIHLGNLREILTGDIIYKSLLMDGKESEFIYLADDIDPLRKVYPFLPESYKEHVGKPLRDIPAPSGDGTYSEFYLNPFLKALKSLDVKPQVIKTGELYRDGKFGEIIEKVIEKKDEIRKILETISGRELEPEWFPYNPKCSVCGRINSTTVTGYSDTKVSYSCKCGSNGESDIYHDDGKLPWRIEWPAKWKILKVTIEPFGKDHGTVGGSYDTGKEIVEKIFEYPAPLPLIYERILLKGKGAMHSSTGVNIPAQEILSFAPPEIVRYIMARVPATRHIEFDPALGFLSTMDEFERLMKMEQEKNTTEEQHWIATLSKAGRPYETVPDYRHLTTLVQIYSSEERIGEILRSEGKDQDPDILKETIDMARIWVHNYAPEASKFSLKNTDDPVSINEDERKMLCDFNSKLGTLDSWEPEKIHECARESIGNSGMQPADGFKVIYRVLIGNERGPRLGFFLSVIPRERVLARFKTICGD</sequence>
<dbReference type="InterPro" id="IPR020751">
    <property type="entry name" value="aa-tRNA-synth_I_codon-bd_sub2"/>
</dbReference>
<dbReference type="HAMAP" id="MF_00177">
    <property type="entry name" value="Lys_tRNA_synth_class1"/>
    <property type="match status" value="1"/>
</dbReference>
<dbReference type="GO" id="GO:0004824">
    <property type="term" value="F:lysine-tRNA ligase activity"/>
    <property type="evidence" value="ECO:0007669"/>
    <property type="project" value="UniProtKB-UniRule"/>
</dbReference>
<keyword evidence="3 10" id="KW-0963">Cytoplasm</keyword>
<gene>
    <name evidence="10" type="primary">lysS</name>
    <name evidence="12" type="ORF">CSP5_0217</name>
</gene>
<dbReference type="GO" id="GO:0000049">
    <property type="term" value="F:tRNA binding"/>
    <property type="evidence" value="ECO:0007669"/>
    <property type="project" value="InterPro"/>
</dbReference>
<dbReference type="InterPro" id="IPR008925">
    <property type="entry name" value="aa_tRNA-synth_I_cd-bd_sf"/>
</dbReference>
<dbReference type="GeneID" id="41587520"/>
<comment type="subcellular location">
    <subcellularLocation>
        <location evidence="1 10">Cytoplasm</location>
    </subcellularLocation>
</comment>
<evidence type="ECO:0000256" key="1">
    <source>
        <dbReference type="ARBA" id="ARBA00004496"/>
    </source>
</evidence>
<keyword evidence="6 10" id="KW-0067">ATP-binding</keyword>
<evidence type="ECO:0000256" key="8">
    <source>
        <dbReference type="ARBA" id="ARBA00023146"/>
    </source>
</evidence>
<evidence type="ECO:0000256" key="7">
    <source>
        <dbReference type="ARBA" id="ARBA00022917"/>
    </source>
</evidence>
<comment type="catalytic activity">
    <reaction evidence="9 10">
        <text>tRNA(Lys) + L-lysine + ATP = L-lysyl-tRNA(Lys) + AMP + diphosphate</text>
        <dbReference type="Rhea" id="RHEA:20792"/>
        <dbReference type="Rhea" id="RHEA-COMP:9696"/>
        <dbReference type="Rhea" id="RHEA-COMP:9697"/>
        <dbReference type="ChEBI" id="CHEBI:30616"/>
        <dbReference type="ChEBI" id="CHEBI:32551"/>
        <dbReference type="ChEBI" id="CHEBI:33019"/>
        <dbReference type="ChEBI" id="CHEBI:78442"/>
        <dbReference type="ChEBI" id="CHEBI:78529"/>
        <dbReference type="ChEBI" id="CHEBI:456215"/>
        <dbReference type="EC" id="6.1.1.6"/>
    </reaction>
</comment>
<keyword evidence="4 10" id="KW-0436">Ligase</keyword>
<dbReference type="Gene3D" id="1.10.10.770">
    <property type="match status" value="1"/>
</dbReference>
<dbReference type="PANTHER" id="PTHR37940:SF1">
    <property type="entry name" value="LYSINE--TRNA LIGASE"/>
    <property type="match status" value="1"/>
</dbReference>
<evidence type="ECO:0000256" key="4">
    <source>
        <dbReference type="ARBA" id="ARBA00022598"/>
    </source>
</evidence>
<evidence type="ECO:0000256" key="10">
    <source>
        <dbReference type="HAMAP-Rule" id="MF_00177"/>
    </source>
</evidence>
<evidence type="ECO:0000313" key="12">
    <source>
        <dbReference type="EMBL" id="SIM35063.1"/>
    </source>
</evidence>
<dbReference type="Proteomes" id="UP000195607">
    <property type="component" value="Chromosome I"/>
</dbReference>
<comment type="caution">
    <text evidence="10">Lacks conserved residue(s) required for the propagation of feature annotation.</text>
</comment>
<dbReference type="InterPro" id="IPR001412">
    <property type="entry name" value="aa-tRNA-synth_I_CS"/>
</dbReference>
<dbReference type="EMBL" id="LT671858">
    <property type="protein sequence ID" value="SIM35063.1"/>
    <property type="molecule type" value="Genomic_DNA"/>
</dbReference>
<name>A0A1N5SG82_9ARCH</name>
<evidence type="ECO:0000256" key="9">
    <source>
        <dbReference type="ARBA" id="ARBA00048573"/>
    </source>
</evidence>
<feature type="short sequence motif" description="'HIGH' region" evidence="10">
    <location>
        <begin position="23"/>
        <end position="31"/>
    </location>
</feature>
<dbReference type="PANTHER" id="PTHR37940">
    <property type="entry name" value="LYSINE--TRNA LIGASE"/>
    <property type="match status" value="1"/>
</dbReference>
<keyword evidence="7 10" id="KW-0648">Protein biosynthesis</keyword>
<dbReference type="SUPFAM" id="SSF48163">
    <property type="entry name" value="An anticodon-binding domain of class I aminoacyl-tRNA synthetases"/>
    <property type="match status" value="1"/>
</dbReference>
<dbReference type="Pfam" id="PF19269">
    <property type="entry name" value="Anticodon_2"/>
    <property type="match status" value="1"/>
</dbReference>
<dbReference type="AlphaFoldDB" id="A0A1N5SG82"/>
<proteinExistence type="inferred from homology"/>
<reference evidence="12 13" key="1">
    <citation type="submission" date="2016-04" db="EMBL/GenBank/DDBJ databases">
        <authorList>
            <person name="Evans L.H."/>
            <person name="Alamgir A."/>
            <person name="Owens N."/>
            <person name="Weber N.D."/>
            <person name="Virtaneva K."/>
            <person name="Barbian K."/>
            <person name="Babar A."/>
            <person name="Rosenke K."/>
        </authorList>
    </citation>
    <scope>NUCLEOTIDE SEQUENCE [LARGE SCALE GENOMIC DNA]</scope>
    <source>
        <strain evidence="13">S5(T) (JCM 30642 \VKM B-2941)</strain>
    </source>
</reference>